<gene>
    <name evidence="2" type="ORF">EI684_13265</name>
</gene>
<dbReference type="Pfam" id="PF04020">
    <property type="entry name" value="Phage_holin_4_2"/>
    <property type="match status" value="1"/>
</dbReference>
<protein>
    <submittedName>
        <fullName evidence="2">Phage holin family protein</fullName>
    </submittedName>
</protein>
<evidence type="ECO:0000313" key="2">
    <source>
        <dbReference type="EMBL" id="RRR70496.1"/>
    </source>
</evidence>
<feature type="transmembrane region" description="Helical" evidence="1">
    <location>
        <begin position="112"/>
        <end position="134"/>
    </location>
</feature>
<dbReference type="AlphaFoldDB" id="A0A426TXG5"/>
<keyword evidence="1" id="KW-0472">Membrane</keyword>
<organism evidence="2 3">
    <name type="scientific">Candidatus Viridilinea halotolerans</name>
    <dbReference type="NCBI Taxonomy" id="2491704"/>
    <lineage>
        <taxon>Bacteria</taxon>
        <taxon>Bacillati</taxon>
        <taxon>Chloroflexota</taxon>
        <taxon>Chloroflexia</taxon>
        <taxon>Chloroflexales</taxon>
        <taxon>Chloroflexineae</taxon>
        <taxon>Oscillochloridaceae</taxon>
        <taxon>Candidatus Viridilinea</taxon>
    </lineage>
</organism>
<feature type="transmembrane region" description="Helical" evidence="1">
    <location>
        <begin position="76"/>
        <end position="100"/>
    </location>
</feature>
<feature type="transmembrane region" description="Helical" evidence="1">
    <location>
        <begin position="21"/>
        <end position="43"/>
    </location>
</feature>
<dbReference type="PANTHER" id="PTHR37309:SF1">
    <property type="entry name" value="SLR0284 PROTEIN"/>
    <property type="match status" value="1"/>
</dbReference>
<sequence length="153" mass="16349">MQDPSQTPSLPPAPQPDWQRLLLRWLISSLGIFAAVWTVPGIAFSGPGWHIGIVALVFGLLNALLRPLIYLLTCPLVILTLGLFGLVINALLLGLTSALADQVGINFHIDGFWPAFWGGLIISLVTTILSILAGDTQIKVVHVRPGGDGPMGR</sequence>
<accession>A0A426TXG5</accession>
<keyword evidence="1" id="KW-0812">Transmembrane</keyword>
<proteinExistence type="predicted"/>
<evidence type="ECO:0000256" key="1">
    <source>
        <dbReference type="SAM" id="Phobius"/>
    </source>
</evidence>
<dbReference type="PANTHER" id="PTHR37309">
    <property type="entry name" value="SLR0284 PROTEIN"/>
    <property type="match status" value="1"/>
</dbReference>
<comment type="caution">
    <text evidence="2">The sequence shown here is derived from an EMBL/GenBank/DDBJ whole genome shotgun (WGS) entry which is preliminary data.</text>
</comment>
<dbReference type="InterPro" id="IPR007165">
    <property type="entry name" value="Phage_holin_4_2"/>
</dbReference>
<evidence type="ECO:0000313" key="3">
    <source>
        <dbReference type="Proteomes" id="UP000280307"/>
    </source>
</evidence>
<feature type="transmembrane region" description="Helical" evidence="1">
    <location>
        <begin position="49"/>
        <end position="69"/>
    </location>
</feature>
<name>A0A426TXG5_9CHLR</name>
<keyword evidence="1" id="KW-1133">Transmembrane helix</keyword>
<reference evidence="2 3" key="1">
    <citation type="submission" date="2018-12" db="EMBL/GenBank/DDBJ databases">
        <title>Genome Sequence of Candidatus Viridilinea halotolerans isolated from saline sulfide-rich spring.</title>
        <authorList>
            <person name="Grouzdev D.S."/>
            <person name="Burganskaya E.I."/>
            <person name="Krutkina M.S."/>
            <person name="Sukhacheva M.V."/>
            <person name="Gorlenko V.M."/>
        </authorList>
    </citation>
    <scope>NUCLEOTIDE SEQUENCE [LARGE SCALE GENOMIC DNA]</scope>
    <source>
        <strain evidence="2">Chok-6</strain>
    </source>
</reference>
<dbReference type="Proteomes" id="UP000280307">
    <property type="component" value="Unassembled WGS sequence"/>
</dbReference>
<dbReference type="EMBL" id="RSAS01000516">
    <property type="protein sequence ID" value="RRR70496.1"/>
    <property type="molecule type" value="Genomic_DNA"/>
</dbReference>